<evidence type="ECO:0000313" key="3">
    <source>
        <dbReference type="EMBL" id="RKS88256.1"/>
    </source>
</evidence>
<dbReference type="KEGG" id="smic:SmB9_37260"/>
<reference evidence="3 5" key="2">
    <citation type="submission" date="2018-10" db="EMBL/GenBank/DDBJ databases">
        <title>Genomic Encyclopedia of Type Strains, Phase IV (KMG-IV): sequencing the most valuable type-strain genomes for metagenomic binning, comparative biology and taxonomic classification.</title>
        <authorList>
            <person name="Goeker M."/>
        </authorList>
    </citation>
    <scope>NUCLEOTIDE SEQUENCE [LARGE SCALE GENOMIC DNA]</scope>
    <source>
        <strain evidence="3 5">DSM 19791</strain>
    </source>
</reference>
<dbReference type="RefSeq" id="WP_121052320.1">
    <property type="nucleotide sequence ID" value="NZ_AP018711.1"/>
</dbReference>
<dbReference type="Proteomes" id="UP000275727">
    <property type="component" value="Chromosome"/>
</dbReference>
<evidence type="ECO:0000313" key="2">
    <source>
        <dbReference type="EMBL" id="BBE36068.1"/>
    </source>
</evidence>
<sequence>MAGKADRLARVARVRGLQKQRALAEEGKAAADLDQLRQMRSRIETLRHSYTPVADDAAAFALKSMAHQYDRLGKALAATLDRAARAEVRLEDARQVTLGAHRRKRAAEELADRAEAAEAREAEARQERATPPRRITRA</sequence>
<feature type="compositionally biased region" description="Basic and acidic residues" evidence="1">
    <location>
        <begin position="106"/>
        <end position="130"/>
    </location>
</feature>
<dbReference type="EMBL" id="RBWX01000009">
    <property type="protein sequence ID" value="RKS88256.1"/>
    <property type="molecule type" value="Genomic_DNA"/>
</dbReference>
<dbReference type="AlphaFoldDB" id="A0AAD1D8Z4"/>
<dbReference type="Proteomes" id="UP000276029">
    <property type="component" value="Unassembled WGS sequence"/>
</dbReference>
<organism evidence="2 4">
    <name type="scientific">Sphingosinicella microcystinivorans</name>
    <dbReference type="NCBI Taxonomy" id="335406"/>
    <lineage>
        <taxon>Bacteria</taxon>
        <taxon>Pseudomonadati</taxon>
        <taxon>Pseudomonadota</taxon>
        <taxon>Alphaproteobacteria</taxon>
        <taxon>Sphingomonadales</taxon>
        <taxon>Sphingosinicellaceae</taxon>
        <taxon>Sphingosinicella</taxon>
    </lineage>
</organism>
<feature type="region of interest" description="Disordered" evidence="1">
    <location>
        <begin position="100"/>
        <end position="138"/>
    </location>
</feature>
<accession>A0AAD1D8Z4</accession>
<gene>
    <name evidence="3" type="ORF">DFR51_2904</name>
    <name evidence="2" type="ORF">SmB9_37260</name>
</gene>
<keyword evidence="5" id="KW-1185">Reference proteome</keyword>
<protein>
    <recommendedName>
        <fullName evidence="6">Flagellar FliJ protein</fullName>
    </recommendedName>
</protein>
<evidence type="ECO:0000256" key="1">
    <source>
        <dbReference type="SAM" id="MobiDB-lite"/>
    </source>
</evidence>
<proteinExistence type="predicted"/>
<dbReference type="Gene3D" id="1.10.287.1700">
    <property type="match status" value="1"/>
</dbReference>
<evidence type="ECO:0008006" key="6">
    <source>
        <dbReference type="Google" id="ProtNLM"/>
    </source>
</evidence>
<evidence type="ECO:0000313" key="4">
    <source>
        <dbReference type="Proteomes" id="UP000275727"/>
    </source>
</evidence>
<reference evidence="2 4" key="1">
    <citation type="submission" date="2018-06" db="EMBL/GenBank/DDBJ databases">
        <title>Complete Genome Sequence of the Microcystin-Degrading Bacterium Sphingosinicella microcystinivorans Strain B-9.</title>
        <authorList>
            <person name="Jin H."/>
            <person name="Nishizawa T."/>
            <person name="Guo Y."/>
            <person name="Nishizawa A."/>
            <person name="Park H."/>
            <person name="Kato H."/>
            <person name="Tsuji K."/>
            <person name="Harada K."/>
        </authorList>
    </citation>
    <scope>NUCLEOTIDE SEQUENCE [LARGE SCALE GENOMIC DNA]</scope>
    <source>
        <strain evidence="2 4">B9</strain>
    </source>
</reference>
<dbReference type="EMBL" id="AP018711">
    <property type="protein sequence ID" value="BBE36068.1"/>
    <property type="molecule type" value="Genomic_DNA"/>
</dbReference>
<dbReference type="InterPro" id="IPR053716">
    <property type="entry name" value="Flag_assembly_chemotaxis_eff"/>
</dbReference>
<evidence type="ECO:0000313" key="5">
    <source>
        <dbReference type="Proteomes" id="UP000276029"/>
    </source>
</evidence>
<name>A0AAD1D8Z4_SPHMI</name>